<sequence>MFNLKNLFFLLCLILIFNFNLILGKQGQPCRVKSDCHDEREVCGIGTNICIPRLGG</sequence>
<evidence type="ECO:0000313" key="2">
    <source>
        <dbReference type="EMBL" id="CAD2168319.1"/>
    </source>
</evidence>
<accession>A0A6V7V0T2</accession>
<dbReference type="OrthoDB" id="10382688at2759"/>
<reference evidence="2 3" key="1">
    <citation type="submission" date="2020-08" db="EMBL/GenBank/DDBJ databases">
        <authorList>
            <person name="Koutsovoulos G."/>
            <person name="Danchin GJ E."/>
        </authorList>
    </citation>
    <scope>NUCLEOTIDE SEQUENCE [LARGE SCALE GENOMIC DNA]</scope>
</reference>
<proteinExistence type="predicted"/>
<dbReference type="AlphaFoldDB" id="A0A6V7V0T2"/>
<gene>
    <name evidence="2" type="ORF">MENT_LOCUS19676</name>
</gene>
<name>A0A6V7V0T2_MELEN</name>
<comment type="caution">
    <text evidence="2">The sequence shown here is derived from an EMBL/GenBank/DDBJ whole genome shotgun (WGS) entry which is preliminary data.</text>
</comment>
<organism evidence="2 3">
    <name type="scientific">Meloidogyne enterolobii</name>
    <name type="common">Root-knot nematode worm</name>
    <name type="synonym">Meloidogyne mayaguensis</name>
    <dbReference type="NCBI Taxonomy" id="390850"/>
    <lineage>
        <taxon>Eukaryota</taxon>
        <taxon>Metazoa</taxon>
        <taxon>Ecdysozoa</taxon>
        <taxon>Nematoda</taxon>
        <taxon>Chromadorea</taxon>
        <taxon>Rhabditida</taxon>
        <taxon>Tylenchina</taxon>
        <taxon>Tylenchomorpha</taxon>
        <taxon>Tylenchoidea</taxon>
        <taxon>Meloidogynidae</taxon>
        <taxon>Meloidogyninae</taxon>
        <taxon>Meloidogyne</taxon>
    </lineage>
</organism>
<evidence type="ECO:0000256" key="1">
    <source>
        <dbReference type="SAM" id="SignalP"/>
    </source>
</evidence>
<protein>
    <submittedName>
        <fullName evidence="2">Uncharacterized protein</fullName>
    </submittedName>
</protein>
<feature type="chain" id="PRO_5027767046" evidence="1">
    <location>
        <begin position="25"/>
        <end position="56"/>
    </location>
</feature>
<keyword evidence="1" id="KW-0732">Signal</keyword>
<dbReference type="EMBL" id="CAJEWN010000139">
    <property type="protein sequence ID" value="CAD2168319.1"/>
    <property type="molecule type" value="Genomic_DNA"/>
</dbReference>
<dbReference type="Proteomes" id="UP000580250">
    <property type="component" value="Unassembled WGS sequence"/>
</dbReference>
<evidence type="ECO:0000313" key="3">
    <source>
        <dbReference type="Proteomes" id="UP000580250"/>
    </source>
</evidence>
<feature type="signal peptide" evidence="1">
    <location>
        <begin position="1"/>
        <end position="24"/>
    </location>
</feature>